<dbReference type="Gene3D" id="3.40.50.150">
    <property type="entry name" value="Vaccinia Virus protein VP39"/>
    <property type="match status" value="1"/>
</dbReference>
<reference evidence="2" key="1">
    <citation type="submission" date="2018-06" db="EMBL/GenBank/DDBJ databases">
        <authorList>
            <person name="Zhirakovskaya E."/>
        </authorList>
    </citation>
    <scope>NUCLEOTIDE SEQUENCE</scope>
</reference>
<dbReference type="SUPFAM" id="SSF53335">
    <property type="entry name" value="S-adenosyl-L-methionine-dependent methyltransferases"/>
    <property type="match status" value="1"/>
</dbReference>
<dbReference type="Pfam" id="PF13847">
    <property type="entry name" value="Methyltransf_31"/>
    <property type="match status" value="1"/>
</dbReference>
<dbReference type="AlphaFoldDB" id="A0A3B0SC89"/>
<dbReference type="InterPro" id="IPR029063">
    <property type="entry name" value="SAM-dependent_MTases_sf"/>
</dbReference>
<evidence type="ECO:0000313" key="2">
    <source>
        <dbReference type="EMBL" id="VAV93953.1"/>
    </source>
</evidence>
<evidence type="ECO:0000259" key="1">
    <source>
        <dbReference type="Pfam" id="PF13847"/>
    </source>
</evidence>
<name>A0A3B0SC89_9ZZZZ</name>
<protein>
    <recommendedName>
        <fullName evidence="1">Methyltransferase domain-containing protein</fullName>
    </recommendedName>
</protein>
<accession>A0A3B0SC89</accession>
<gene>
    <name evidence="2" type="ORF">MNBD_ALPHA02-225</name>
</gene>
<dbReference type="EMBL" id="UOED01000086">
    <property type="protein sequence ID" value="VAV93953.1"/>
    <property type="molecule type" value="Genomic_DNA"/>
</dbReference>
<dbReference type="CDD" id="cd02440">
    <property type="entry name" value="AdoMet_MTases"/>
    <property type="match status" value="1"/>
</dbReference>
<proteinExistence type="predicted"/>
<sequence length="337" mass="38039">MKNTLFYTIAHEVMGKAFQDRLPEFTPDETSEDINLIRQELASLTLTDASSALYDGDMADDYISNVTGDGTMSAFYRFHAARISQVIQGCSHVVDLCCGPAEQLSLVAELNPDIHFTGIDLSPAMAQEAQKRIRALGLKNVTIKVGNIKNLKSVLRLERDKDQNEFEVIEDGSVEGVISTMALHHLYTEKDLAQAMTEISRVMKPQAAMYIVDFSRMKFKSSVDYFADLSAPHQTKEFNDEYRNSMHAAFRYTTLAEFTAQYLPEHVKIHTTRPVPMLSIIKSADKVLPLAKLRKIRDMTKDIKPEYMKQVNDARMCLRFGGLKNDPLTLARSLKES</sequence>
<dbReference type="PANTHER" id="PTHR43591">
    <property type="entry name" value="METHYLTRANSFERASE"/>
    <property type="match status" value="1"/>
</dbReference>
<organism evidence="2">
    <name type="scientific">hydrothermal vent metagenome</name>
    <dbReference type="NCBI Taxonomy" id="652676"/>
    <lineage>
        <taxon>unclassified sequences</taxon>
        <taxon>metagenomes</taxon>
        <taxon>ecological metagenomes</taxon>
    </lineage>
</organism>
<dbReference type="InterPro" id="IPR025714">
    <property type="entry name" value="Methyltranfer_dom"/>
</dbReference>
<feature type="domain" description="Methyltransferase" evidence="1">
    <location>
        <begin position="92"/>
        <end position="243"/>
    </location>
</feature>